<feature type="signal peptide" evidence="1">
    <location>
        <begin position="1"/>
        <end position="34"/>
    </location>
</feature>
<protein>
    <recommendedName>
        <fullName evidence="4">Secreted protein</fullName>
    </recommendedName>
</protein>
<evidence type="ECO:0000313" key="2">
    <source>
        <dbReference type="EMBL" id="MFC4107487.1"/>
    </source>
</evidence>
<proteinExistence type="predicted"/>
<feature type="chain" id="PRO_5046870870" description="Secreted protein" evidence="1">
    <location>
        <begin position="35"/>
        <end position="289"/>
    </location>
</feature>
<name>A0ABV8KN38_9ACTN</name>
<evidence type="ECO:0000256" key="1">
    <source>
        <dbReference type="SAM" id="SignalP"/>
    </source>
</evidence>
<dbReference type="EMBL" id="JBHSBN010000010">
    <property type="protein sequence ID" value="MFC4107487.1"/>
    <property type="molecule type" value="Genomic_DNA"/>
</dbReference>
<gene>
    <name evidence="2" type="ORF">ACFOX0_16340</name>
</gene>
<organism evidence="2 3">
    <name type="scientific">Micromonospora zhanjiangensis</name>
    <dbReference type="NCBI Taxonomy" id="1522057"/>
    <lineage>
        <taxon>Bacteria</taxon>
        <taxon>Bacillati</taxon>
        <taxon>Actinomycetota</taxon>
        <taxon>Actinomycetes</taxon>
        <taxon>Micromonosporales</taxon>
        <taxon>Micromonosporaceae</taxon>
        <taxon>Micromonospora</taxon>
    </lineage>
</organism>
<accession>A0ABV8KN38</accession>
<comment type="caution">
    <text evidence="2">The sequence shown here is derived from an EMBL/GenBank/DDBJ whole genome shotgun (WGS) entry which is preliminary data.</text>
</comment>
<dbReference type="RefSeq" id="WP_377546454.1">
    <property type="nucleotide sequence ID" value="NZ_JBHSBN010000010.1"/>
</dbReference>
<evidence type="ECO:0008006" key="4">
    <source>
        <dbReference type="Google" id="ProtNLM"/>
    </source>
</evidence>
<evidence type="ECO:0000313" key="3">
    <source>
        <dbReference type="Proteomes" id="UP001595868"/>
    </source>
</evidence>
<keyword evidence="1" id="KW-0732">Signal</keyword>
<dbReference type="Proteomes" id="UP001595868">
    <property type="component" value="Unassembled WGS sequence"/>
</dbReference>
<keyword evidence="3" id="KW-1185">Reference proteome</keyword>
<sequence length="289" mass="29207">MDNSRFRRWRRTGPATIALALAATVLSGVAPARADVGAQVAAPFRVAASTGFSSVNKSVAVACPVGRQVYGTGAEITGANGAVMIDDLVPNVTLTSVFATAVEVGAFAGNWQLTVYAVCGLPTLNLQRVFFTSATNSVNSKSVFAGCPTGLRLYGLGASINGGTGIVVLDDLIPNVGLTGATVTGTERVAFAGVWNVTGYAICGNPAATMTRVAVNTATNSLSPKTTIATCPAGTRVHGTGAEITGALGAVVVDDLTPVLNLTSVIVTGAENTAFAGNWFITAYAICSS</sequence>
<reference evidence="3" key="1">
    <citation type="journal article" date="2019" name="Int. J. Syst. Evol. Microbiol.">
        <title>The Global Catalogue of Microorganisms (GCM) 10K type strain sequencing project: providing services to taxonomists for standard genome sequencing and annotation.</title>
        <authorList>
            <consortium name="The Broad Institute Genomics Platform"/>
            <consortium name="The Broad Institute Genome Sequencing Center for Infectious Disease"/>
            <person name="Wu L."/>
            <person name="Ma J."/>
        </authorList>
    </citation>
    <scope>NUCLEOTIDE SEQUENCE [LARGE SCALE GENOMIC DNA]</scope>
    <source>
        <strain evidence="3">2902at01</strain>
    </source>
</reference>